<accession>A0A9D1CWJ2</accession>
<protein>
    <submittedName>
        <fullName evidence="2">Poly-gamma-glutamate system protein</fullName>
    </submittedName>
</protein>
<keyword evidence="1" id="KW-0472">Membrane</keyword>
<keyword evidence="1" id="KW-1133">Transmembrane helix</keyword>
<dbReference type="EMBL" id="DVFZ01000046">
    <property type="protein sequence ID" value="HIQ82324.1"/>
    <property type="molecule type" value="Genomic_DNA"/>
</dbReference>
<feature type="transmembrane region" description="Helical" evidence="1">
    <location>
        <begin position="12"/>
        <end position="30"/>
    </location>
</feature>
<evidence type="ECO:0000313" key="3">
    <source>
        <dbReference type="Proteomes" id="UP000824260"/>
    </source>
</evidence>
<proteinExistence type="predicted"/>
<comment type="caution">
    <text evidence="2">The sequence shown here is derived from an EMBL/GenBank/DDBJ whole genome shotgun (WGS) entry which is preliminary data.</text>
</comment>
<evidence type="ECO:0000313" key="2">
    <source>
        <dbReference type="EMBL" id="HIQ82324.1"/>
    </source>
</evidence>
<gene>
    <name evidence="2" type="primary">pgsW</name>
    <name evidence="2" type="ORF">IAA52_04405</name>
</gene>
<keyword evidence="1" id="KW-0812">Transmembrane</keyword>
<dbReference type="Proteomes" id="UP000824260">
    <property type="component" value="Unassembled WGS sequence"/>
</dbReference>
<dbReference type="AlphaFoldDB" id="A0A9D1CWJ2"/>
<name>A0A9D1CWJ2_9FIRM</name>
<feature type="transmembrane region" description="Helical" evidence="1">
    <location>
        <begin position="328"/>
        <end position="348"/>
    </location>
</feature>
<dbReference type="InterPro" id="IPR027602">
    <property type="entry name" value="PGA_system"/>
</dbReference>
<dbReference type="NCBIfam" id="TIGR04332">
    <property type="entry name" value="gamma_Glu_sys"/>
    <property type="match status" value="1"/>
</dbReference>
<reference evidence="2" key="1">
    <citation type="submission" date="2020-10" db="EMBL/GenBank/DDBJ databases">
        <authorList>
            <person name="Gilroy R."/>
        </authorList>
    </citation>
    <scope>NUCLEOTIDE SEQUENCE</scope>
    <source>
        <strain evidence="2">ChiSjej6B24-2974</strain>
    </source>
</reference>
<sequence length="361" mass="38565">MKKTVRAKIHWGYIALALAVAVGGFAGLWLTRRQAPTPYAQVQFAAAERMQWAEEVLLGVVEAEGIAIEETDLNGTGLIGPEWTPLTTTSGLIEAKRTSLDPNFAALLVRYFKEAGLEAGDHVAVGASGSFPGLLIATLCAATEMELDVDVIASFGASMHGATRPELNICRIMRIMRENGVVDYGLLAVSPGGDNDYGESLLFPEAREVIAALAAEEGVEFIDYNDLEKSIARRLELFGEDVDCFVNVGGASANSGTSAYTLDFPNGLVTDPPRIPTTANRGLMYEYAARGVPVINMLNVRGLAADNGLPYDPVPLPQPGEGGVYYEIAYHAWIAPLTVALIVLVLAVGRWKPARASQARG</sequence>
<organism evidence="2 3">
    <name type="scientific">Candidatus Pullichristensenella stercorigallinarum</name>
    <dbReference type="NCBI Taxonomy" id="2840909"/>
    <lineage>
        <taxon>Bacteria</taxon>
        <taxon>Bacillati</taxon>
        <taxon>Bacillota</taxon>
        <taxon>Clostridia</taxon>
        <taxon>Candidatus Pullichristensenella</taxon>
    </lineage>
</organism>
<evidence type="ECO:0000256" key="1">
    <source>
        <dbReference type="SAM" id="Phobius"/>
    </source>
</evidence>
<reference evidence="2" key="2">
    <citation type="journal article" date="2021" name="PeerJ">
        <title>Extensive microbial diversity within the chicken gut microbiome revealed by metagenomics and culture.</title>
        <authorList>
            <person name="Gilroy R."/>
            <person name="Ravi A."/>
            <person name="Getino M."/>
            <person name="Pursley I."/>
            <person name="Horton D.L."/>
            <person name="Alikhan N.F."/>
            <person name="Baker D."/>
            <person name="Gharbi K."/>
            <person name="Hall N."/>
            <person name="Watson M."/>
            <person name="Adriaenssens E.M."/>
            <person name="Foster-Nyarko E."/>
            <person name="Jarju S."/>
            <person name="Secka A."/>
            <person name="Antonio M."/>
            <person name="Oren A."/>
            <person name="Chaudhuri R.R."/>
            <person name="La Ragione R."/>
            <person name="Hildebrand F."/>
            <person name="Pallen M.J."/>
        </authorList>
    </citation>
    <scope>NUCLEOTIDE SEQUENCE</scope>
    <source>
        <strain evidence="2">ChiSjej6B24-2974</strain>
    </source>
</reference>